<keyword evidence="2 5" id="KW-0328">Glycosyltransferase</keyword>
<dbReference type="Gene3D" id="3.90.550.10">
    <property type="entry name" value="Spore Coat Polysaccharide Biosynthesis Protein SpsA, Chain A"/>
    <property type="match status" value="1"/>
</dbReference>
<dbReference type="EMBL" id="CACRUT010000016">
    <property type="protein sequence ID" value="VYU41839.1"/>
    <property type="molecule type" value="Genomic_DNA"/>
</dbReference>
<dbReference type="GO" id="GO:0047600">
    <property type="term" value="F:abequosyltransferase activity"/>
    <property type="evidence" value="ECO:0007669"/>
    <property type="project" value="UniProtKB-EC"/>
</dbReference>
<dbReference type="Pfam" id="PF00535">
    <property type="entry name" value="Glycos_transf_2"/>
    <property type="match status" value="1"/>
</dbReference>
<organism evidence="5">
    <name type="scientific">Paraprevotella clara</name>
    <dbReference type="NCBI Taxonomy" id="454154"/>
    <lineage>
        <taxon>Bacteria</taxon>
        <taxon>Pseudomonadati</taxon>
        <taxon>Bacteroidota</taxon>
        <taxon>Bacteroidia</taxon>
        <taxon>Bacteroidales</taxon>
        <taxon>Prevotellaceae</taxon>
        <taxon>Paraprevotella</taxon>
    </lineage>
</organism>
<accession>A0A6N3ERM9</accession>
<feature type="domain" description="Glycosyltransferase 2-like" evidence="4">
    <location>
        <begin position="6"/>
        <end position="133"/>
    </location>
</feature>
<reference evidence="5" key="1">
    <citation type="submission" date="2019-11" db="EMBL/GenBank/DDBJ databases">
        <authorList>
            <person name="Feng L."/>
        </authorList>
    </citation>
    <scope>NUCLEOTIDE SEQUENCE</scope>
    <source>
        <strain evidence="5">PclaraLFYP37</strain>
    </source>
</reference>
<dbReference type="PANTHER" id="PTHR43179:SF12">
    <property type="entry name" value="GALACTOFURANOSYLTRANSFERASE GLFT2"/>
    <property type="match status" value="1"/>
</dbReference>
<evidence type="ECO:0000256" key="2">
    <source>
        <dbReference type="ARBA" id="ARBA00022676"/>
    </source>
</evidence>
<dbReference type="InterPro" id="IPR029044">
    <property type="entry name" value="Nucleotide-diphossugar_trans"/>
</dbReference>
<name>A0A6N3ERM9_9BACT</name>
<dbReference type="InterPro" id="IPR001173">
    <property type="entry name" value="Glyco_trans_2-like"/>
</dbReference>
<dbReference type="RefSeq" id="WP_412442977.1">
    <property type="nucleotide sequence ID" value="NZ_CACRUT010000016.1"/>
</dbReference>
<dbReference type="EC" id="2.4.1.60" evidence="5"/>
<gene>
    <name evidence="5" type="primary">rfbV</name>
    <name evidence="5" type="ORF">PCLFYP37_02823</name>
</gene>
<dbReference type="CDD" id="cd04185">
    <property type="entry name" value="GT_2_like_b"/>
    <property type="match status" value="1"/>
</dbReference>
<dbReference type="SUPFAM" id="SSF53448">
    <property type="entry name" value="Nucleotide-diphospho-sugar transferases"/>
    <property type="match status" value="1"/>
</dbReference>
<evidence type="ECO:0000313" key="5">
    <source>
        <dbReference type="EMBL" id="VYU41839.1"/>
    </source>
</evidence>
<evidence type="ECO:0000256" key="3">
    <source>
        <dbReference type="ARBA" id="ARBA00022679"/>
    </source>
</evidence>
<evidence type="ECO:0000256" key="1">
    <source>
        <dbReference type="ARBA" id="ARBA00006739"/>
    </source>
</evidence>
<sequence length="298" mass="34199">MKVNCVIVTYNRLALLKECLAAIEKQTYPIHKVIVIDNCSTDGTEEYLKAYAVHPQFQVIRTEQNIGGAGGFSLGVKTSVLGGGDYTWMMDDDTIPSPKALEALMQTATQSNDIGFVCSKVLWTDNTLHPRNMPGGLKKDTIENNGITACRCEVCTFVSVLVSSRAVYKVGLPIKEFFIWFDDIEYTLRITRAGFKNYYTEQSIVVHKTPDVYDPNIEQAPVNMAKRFYYQTRNTCYFKHREQPNKLLFRLSIWNKLRILKRRINRRKDGHKQEFLDAVKKGCHDGLTFYPKIEYLPL</sequence>
<keyword evidence="3 5" id="KW-0808">Transferase</keyword>
<dbReference type="PANTHER" id="PTHR43179">
    <property type="entry name" value="RHAMNOSYLTRANSFERASE WBBL"/>
    <property type="match status" value="1"/>
</dbReference>
<evidence type="ECO:0000259" key="4">
    <source>
        <dbReference type="Pfam" id="PF00535"/>
    </source>
</evidence>
<dbReference type="AlphaFoldDB" id="A0A6N3ERM9"/>
<comment type="similarity">
    <text evidence="1">Belongs to the glycosyltransferase 2 family.</text>
</comment>
<proteinExistence type="inferred from homology"/>
<protein>
    <submittedName>
        <fullName evidence="5">Abequosyltransferase RfbV</fullName>
        <ecNumber evidence="5">2.4.1.60</ecNumber>
    </submittedName>
</protein>